<dbReference type="GeneID" id="67020663"/>
<dbReference type="RefSeq" id="XP_043172106.1">
    <property type="nucleotide sequence ID" value="XM_043316171.1"/>
</dbReference>
<protein>
    <recommendedName>
        <fullName evidence="2">Catalase core domain-containing protein</fullName>
    </recommendedName>
</protein>
<dbReference type="PANTHER" id="PTHR11567">
    <property type="entry name" value="ACID PHOSPHATASE-RELATED"/>
    <property type="match status" value="1"/>
</dbReference>
<dbReference type="GO" id="GO:0020037">
    <property type="term" value="F:heme binding"/>
    <property type="evidence" value="ECO:0007669"/>
    <property type="project" value="InterPro"/>
</dbReference>
<dbReference type="GO" id="GO:0004096">
    <property type="term" value="F:catalase activity"/>
    <property type="evidence" value="ECO:0007669"/>
    <property type="project" value="InterPro"/>
</dbReference>
<proteinExistence type="predicted"/>
<dbReference type="Gene3D" id="1.20.1280.120">
    <property type="match status" value="1"/>
</dbReference>
<dbReference type="EMBL" id="CAJRGZ010000023">
    <property type="protein sequence ID" value="CAG5178113.1"/>
    <property type="molecule type" value="Genomic_DNA"/>
</dbReference>
<evidence type="ECO:0000313" key="4">
    <source>
        <dbReference type="Proteomes" id="UP000676310"/>
    </source>
</evidence>
<keyword evidence="1" id="KW-0732">Signal</keyword>
<feature type="signal peptide" evidence="1">
    <location>
        <begin position="1"/>
        <end position="21"/>
    </location>
</feature>
<evidence type="ECO:0000313" key="3">
    <source>
        <dbReference type="EMBL" id="CAG5178113.1"/>
    </source>
</evidence>
<dbReference type="Pfam" id="PF00199">
    <property type="entry name" value="Catalase"/>
    <property type="match status" value="1"/>
</dbReference>
<dbReference type="Gene3D" id="3.40.50.1240">
    <property type="entry name" value="Phosphoglycerate mutase-like"/>
    <property type="match status" value="1"/>
</dbReference>
<feature type="domain" description="Catalase core" evidence="2">
    <location>
        <begin position="370"/>
        <end position="706"/>
    </location>
</feature>
<sequence>MAFSRNYMSLFFASIAATTVAQNVSKVDLGWYAPKRSWINDLGRVLNSTGTNGFVFNSSLLPAGVEYGTYNWCNMPHVRKQEYVKVDDEFELLYVEVIHRHHKRTPYASNTFLKEAYSWDCNDQGLFYYGEPLNPAGNTSASTYWSVYTNPVNPFAVTGFNGSCQFPQITREGLDDSLQHGKDLFGVYHDMLGFLPEAINEKTTWRVSNNVITSQVAGMLIEGMYNPKENIPLHVQPSTIDSLAPSYSCPAASFLYSSYGVGSSASNWTAHLTATAPLFTALDSISGVPTDSSEWHNWFDHYYDNLSARQCHAKPLPCNITNPTLCVSQQQADTVYRLGQYEYSFIYRDSPLSLQAAAASYGVFMAEVAENMRAVLVGKDKVIYRHNVAHDGSLARLLSFLQVEQMVWVAHAKGHLLTGTFTPSATSSSLTTAPHFNHPSTPVTVRFSSSTGFPKIADTDPNANPRGIAIRFHLPPKEDGRRQHTDIIAHSTPYFPTRTGAEFLEFLKAATGQHAEEAVPEFLGRHPETARFLQAAKPSPESFATEKFFGVNAFKLIKEGKTTVVRYRIVPVAGEKHLDAEALKGKSDSYLFDELAPRLQSGPIGFKLMAQVAEEGDVTDNATEIWPEERKIIELGEIQVEKIKGDEESAKEQKSIIFDPIPRVEGVEPSDDPLLEVRASIYLISGKQRRAAEEPAKADGVAATEAAVAAT</sequence>
<dbReference type="Gene3D" id="2.40.180.10">
    <property type="entry name" value="Catalase core domain"/>
    <property type="match status" value="1"/>
</dbReference>
<dbReference type="PANTHER" id="PTHR11567:SF195">
    <property type="entry name" value="ACID PHOSPHATASE, PUTATIVE (AFU_ORTHOLOGUE AFUA_3G14570)-RELATED"/>
    <property type="match status" value="1"/>
</dbReference>
<dbReference type="SUPFAM" id="SSF56634">
    <property type="entry name" value="Heme-dependent catalase-like"/>
    <property type="match status" value="1"/>
</dbReference>
<dbReference type="InterPro" id="IPR018028">
    <property type="entry name" value="Catalase"/>
</dbReference>
<dbReference type="SUPFAM" id="SSF53254">
    <property type="entry name" value="Phosphoglycerate mutase-like"/>
    <property type="match status" value="1"/>
</dbReference>
<reference evidence="3" key="1">
    <citation type="submission" date="2021-05" db="EMBL/GenBank/DDBJ databases">
        <authorList>
            <person name="Stam R."/>
        </authorList>
    </citation>
    <scope>NUCLEOTIDE SEQUENCE</scope>
    <source>
        <strain evidence="3">CS162</strain>
    </source>
</reference>
<dbReference type="InterPro" id="IPR029033">
    <property type="entry name" value="His_PPase_superfam"/>
</dbReference>
<name>A0A8J2N4K6_9PLEO</name>
<dbReference type="InterPro" id="IPR011614">
    <property type="entry name" value="Catalase_core"/>
</dbReference>
<dbReference type="PROSITE" id="PS51402">
    <property type="entry name" value="CATALASE_3"/>
    <property type="match status" value="1"/>
</dbReference>
<dbReference type="CDD" id="cd08153">
    <property type="entry name" value="srpA_like"/>
    <property type="match status" value="1"/>
</dbReference>
<evidence type="ECO:0000259" key="2">
    <source>
        <dbReference type="SMART" id="SM01060"/>
    </source>
</evidence>
<organism evidence="3 4">
    <name type="scientific">Alternaria atra</name>
    <dbReference type="NCBI Taxonomy" id="119953"/>
    <lineage>
        <taxon>Eukaryota</taxon>
        <taxon>Fungi</taxon>
        <taxon>Dikarya</taxon>
        <taxon>Ascomycota</taxon>
        <taxon>Pezizomycotina</taxon>
        <taxon>Dothideomycetes</taxon>
        <taxon>Pleosporomycetidae</taxon>
        <taxon>Pleosporales</taxon>
        <taxon>Pleosporineae</taxon>
        <taxon>Pleosporaceae</taxon>
        <taxon>Alternaria</taxon>
        <taxon>Alternaria sect. Ulocladioides</taxon>
    </lineage>
</organism>
<dbReference type="OrthoDB" id="10262962at2759"/>
<dbReference type="GO" id="GO:0006979">
    <property type="term" value="P:response to oxidative stress"/>
    <property type="evidence" value="ECO:0007669"/>
    <property type="project" value="InterPro"/>
</dbReference>
<dbReference type="InterPro" id="IPR050645">
    <property type="entry name" value="Histidine_acid_phosphatase"/>
</dbReference>
<comment type="caution">
    <text evidence="3">The sequence shown here is derived from an EMBL/GenBank/DDBJ whole genome shotgun (WGS) entry which is preliminary data.</text>
</comment>
<dbReference type="InterPro" id="IPR020835">
    <property type="entry name" value="Catalase_sf"/>
</dbReference>
<keyword evidence="4" id="KW-1185">Reference proteome</keyword>
<dbReference type="GO" id="GO:0016791">
    <property type="term" value="F:phosphatase activity"/>
    <property type="evidence" value="ECO:0007669"/>
    <property type="project" value="TreeGrafter"/>
</dbReference>
<feature type="chain" id="PRO_5035275200" description="Catalase core domain-containing protein" evidence="1">
    <location>
        <begin position="22"/>
        <end position="711"/>
    </location>
</feature>
<gene>
    <name evidence="3" type="ORF">ALTATR162_LOCUS8541</name>
</gene>
<accession>A0A8J2N4K6</accession>
<dbReference type="AlphaFoldDB" id="A0A8J2N4K6"/>
<dbReference type="Proteomes" id="UP000676310">
    <property type="component" value="Unassembled WGS sequence"/>
</dbReference>
<dbReference type="InterPro" id="IPR024168">
    <property type="entry name" value="Catalase_SrpA-type_pred"/>
</dbReference>
<evidence type="ECO:0000256" key="1">
    <source>
        <dbReference type="SAM" id="SignalP"/>
    </source>
</evidence>
<dbReference type="SMART" id="SM01060">
    <property type="entry name" value="Catalase"/>
    <property type="match status" value="1"/>
</dbReference>